<evidence type="ECO:0000256" key="1">
    <source>
        <dbReference type="SAM" id="Phobius"/>
    </source>
</evidence>
<dbReference type="AlphaFoldDB" id="A0A1S8CY18"/>
<keyword evidence="1" id="KW-1133">Transmembrane helix</keyword>
<dbReference type="Proteomes" id="UP000192132">
    <property type="component" value="Unassembled WGS sequence"/>
</dbReference>
<organism evidence="2 3">
    <name type="scientific">Alkanindiges hydrocarboniclasticus</name>
    <dbReference type="NCBI Taxonomy" id="1907941"/>
    <lineage>
        <taxon>Bacteria</taxon>
        <taxon>Pseudomonadati</taxon>
        <taxon>Pseudomonadota</taxon>
        <taxon>Gammaproteobacteria</taxon>
        <taxon>Moraxellales</taxon>
        <taxon>Moraxellaceae</taxon>
        <taxon>Alkanindiges</taxon>
    </lineage>
</organism>
<accession>A0A1S8CY18</accession>
<dbReference type="STRING" id="1907941.BKE30_04810"/>
<feature type="transmembrane region" description="Helical" evidence="1">
    <location>
        <begin position="100"/>
        <end position="117"/>
    </location>
</feature>
<reference evidence="2 3" key="1">
    <citation type="submission" date="2016-10" db="EMBL/GenBank/DDBJ databases">
        <title>Draft Genome sequence of Alkanindiges sp. strain H1.</title>
        <authorList>
            <person name="Subhash Y."/>
            <person name="Lee S."/>
        </authorList>
    </citation>
    <scope>NUCLEOTIDE SEQUENCE [LARGE SCALE GENOMIC DNA]</scope>
    <source>
        <strain evidence="2 3">H1</strain>
    </source>
</reference>
<dbReference type="GeneID" id="92836355"/>
<evidence type="ECO:0000313" key="3">
    <source>
        <dbReference type="Proteomes" id="UP000192132"/>
    </source>
</evidence>
<evidence type="ECO:0000313" key="2">
    <source>
        <dbReference type="EMBL" id="ONG41370.1"/>
    </source>
</evidence>
<keyword evidence="3" id="KW-1185">Reference proteome</keyword>
<sequence length="148" mass="17124">MPHNKFSKLILAFVLFLFAITTTGAYKWAPVIAKNLDHHHDVTISVETDSSSQWSLIHHAEEQVLIEDTKNHNWTSYDEAPFHHSTPPVQAKDQMSIDPVFLLSFSLPLILLFLSLFERPVRSYALRKRIEYLCNSYIFTKGLIVLRN</sequence>
<comment type="caution">
    <text evidence="2">The sequence shown here is derived from an EMBL/GenBank/DDBJ whole genome shotgun (WGS) entry which is preliminary data.</text>
</comment>
<dbReference type="RefSeq" id="WP_004664005.1">
    <property type="nucleotide sequence ID" value="NZ_MLCN01000011.1"/>
</dbReference>
<name>A0A1S8CY18_9GAMM</name>
<keyword evidence="1" id="KW-0812">Transmembrane</keyword>
<protein>
    <submittedName>
        <fullName evidence="2">Uncharacterized protein</fullName>
    </submittedName>
</protein>
<gene>
    <name evidence="2" type="ORF">BKE30_04810</name>
</gene>
<dbReference type="OrthoDB" id="6692214at2"/>
<keyword evidence="1" id="KW-0472">Membrane</keyword>
<proteinExistence type="predicted"/>
<dbReference type="EMBL" id="MLCN01000011">
    <property type="protein sequence ID" value="ONG41370.1"/>
    <property type="molecule type" value="Genomic_DNA"/>
</dbReference>